<dbReference type="PROSITE" id="PS01124">
    <property type="entry name" value="HTH_ARAC_FAMILY_2"/>
    <property type="match status" value="1"/>
</dbReference>
<evidence type="ECO:0000313" key="6">
    <source>
        <dbReference type="Proteomes" id="UP000601055"/>
    </source>
</evidence>
<dbReference type="InterPro" id="IPR018060">
    <property type="entry name" value="HTH_AraC"/>
</dbReference>
<organism evidence="5 6">
    <name type="scientific">Pedobacter planticolens</name>
    <dbReference type="NCBI Taxonomy" id="2679964"/>
    <lineage>
        <taxon>Bacteria</taxon>
        <taxon>Pseudomonadati</taxon>
        <taxon>Bacteroidota</taxon>
        <taxon>Sphingobacteriia</taxon>
        <taxon>Sphingobacteriales</taxon>
        <taxon>Sphingobacteriaceae</taxon>
        <taxon>Pedobacter</taxon>
    </lineage>
</organism>
<evidence type="ECO:0000259" key="4">
    <source>
        <dbReference type="PROSITE" id="PS01124"/>
    </source>
</evidence>
<keyword evidence="1" id="KW-0805">Transcription regulation</keyword>
<dbReference type="InterPro" id="IPR009057">
    <property type="entry name" value="Homeodomain-like_sf"/>
</dbReference>
<protein>
    <submittedName>
        <fullName evidence="5">Helix-turn-helix domain-containing protein</fullName>
    </submittedName>
</protein>
<evidence type="ECO:0000313" key="5">
    <source>
        <dbReference type="EMBL" id="MBB2143856.1"/>
    </source>
</evidence>
<keyword evidence="3" id="KW-0804">Transcription</keyword>
<feature type="domain" description="HTH araC/xylS-type" evidence="4">
    <location>
        <begin position="186"/>
        <end position="284"/>
    </location>
</feature>
<dbReference type="Pfam" id="PF02311">
    <property type="entry name" value="AraC_binding"/>
    <property type="match status" value="1"/>
</dbReference>
<dbReference type="EMBL" id="WNXD01000001">
    <property type="protein sequence ID" value="MBB2143856.1"/>
    <property type="molecule type" value="Genomic_DNA"/>
</dbReference>
<dbReference type="SMART" id="SM00342">
    <property type="entry name" value="HTH_ARAC"/>
    <property type="match status" value="1"/>
</dbReference>
<keyword evidence="2" id="KW-0238">DNA-binding</keyword>
<dbReference type="InterPro" id="IPR037923">
    <property type="entry name" value="HTH-like"/>
</dbReference>
<comment type="caution">
    <text evidence="5">The sequence shown here is derived from an EMBL/GenBank/DDBJ whole genome shotgun (WGS) entry which is preliminary data.</text>
</comment>
<dbReference type="InterPro" id="IPR003313">
    <property type="entry name" value="AraC-bd"/>
</dbReference>
<evidence type="ECO:0000256" key="2">
    <source>
        <dbReference type="ARBA" id="ARBA00023125"/>
    </source>
</evidence>
<proteinExistence type="predicted"/>
<reference evidence="5" key="1">
    <citation type="submission" date="2019-11" db="EMBL/GenBank/DDBJ databases">
        <title>Description of Pedobacter sp. LMG 31464T.</title>
        <authorList>
            <person name="Carlier A."/>
            <person name="Qi S."/>
            <person name="Vandamme P."/>
        </authorList>
    </citation>
    <scope>NUCLEOTIDE SEQUENCE</scope>
    <source>
        <strain evidence="5">LMG 31464</strain>
    </source>
</reference>
<evidence type="ECO:0000256" key="3">
    <source>
        <dbReference type="ARBA" id="ARBA00023163"/>
    </source>
</evidence>
<dbReference type="Proteomes" id="UP000601055">
    <property type="component" value="Unassembled WGS sequence"/>
</dbReference>
<dbReference type="PANTHER" id="PTHR43280">
    <property type="entry name" value="ARAC-FAMILY TRANSCRIPTIONAL REGULATOR"/>
    <property type="match status" value="1"/>
</dbReference>
<dbReference type="AlphaFoldDB" id="A0A923DU19"/>
<dbReference type="GO" id="GO:0043565">
    <property type="term" value="F:sequence-specific DNA binding"/>
    <property type="evidence" value="ECO:0007669"/>
    <property type="project" value="InterPro"/>
</dbReference>
<dbReference type="Pfam" id="PF12833">
    <property type="entry name" value="HTH_18"/>
    <property type="match status" value="1"/>
</dbReference>
<dbReference type="RefSeq" id="WP_182920568.1">
    <property type="nucleotide sequence ID" value="NZ_WNXD01000001.1"/>
</dbReference>
<dbReference type="SUPFAM" id="SSF46689">
    <property type="entry name" value="Homeodomain-like"/>
    <property type="match status" value="2"/>
</dbReference>
<dbReference type="SUPFAM" id="SSF51215">
    <property type="entry name" value="Regulatory protein AraC"/>
    <property type="match status" value="1"/>
</dbReference>
<evidence type="ECO:0000256" key="1">
    <source>
        <dbReference type="ARBA" id="ARBA00023015"/>
    </source>
</evidence>
<gene>
    <name evidence="5" type="ORF">GM921_00025</name>
</gene>
<dbReference type="PANTHER" id="PTHR43280:SF2">
    <property type="entry name" value="HTH-TYPE TRANSCRIPTIONAL REGULATOR EXSA"/>
    <property type="match status" value="1"/>
</dbReference>
<dbReference type="GO" id="GO:0003700">
    <property type="term" value="F:DNA-binding transcription factor activity"/>
    <property type="evidence" value="ECO:0007669"/>
    <property type="project" value="InterPro"/>
</dbReference>
<dbReference type="Gene3D" id="1.10.10.60">
    <property type="entry name" value="Homeodomain-like"/>
    <property type="match status" value="2"/>
</dbReference>
<sequence length="290" mass="33562">MRIYKELINKNTITSGTLNRVSATVDEQNYSFKIIFSGHQDFLIGNREIRLYPDSFILLAPGTKYLSRVDSDEPIKTLSISLTQTFVSDFLESNYMNSNCLTAYKNAEAQLPIQTIYPFKGDMWFNIMNLQTQLHKDQNNEQLVNEYLSHVLINYYRLYHEEVQVKFGNLNFARNSTKKEIFGRLMLAKEYISNNYNQKFKIEDVASASCLSATHLMRTFKLAYGLSAYEYLTLVRLSRAQALLKEGKYSINEIVMLVGFESVSSFISLFKSSFSHTPLKYKKLIHQKTA</sequence>
<accession>A0A923DU19</accession>
<keyword evidence="6" id="KW-1185">Reference proteome</keyword>
<name>A0A923DU19_9SPHI</name>